<dbReference type="GO" id="GO:0005829">
    <property type="term" value="C:cytosol"/>
    <property type="evidence" value="ECO:0007669"/>
    <property type="project" value="TreeGrafter"/>
</dbReference>
<comment type="caution">
    <text evidence="3">The sequence shown here is derived from an EMBL/GenBank/DDBJ whole genome shotgun (WGS) entry which is preliminary data.</text>
</comment>
<dbReference type="EMBL" id="BDCX01000020">
    <property type="protein sequence ID" value="GAT70916.1"/>
    <property type="molecule type" value="Genomic_DNA"/>
</dbReference>
<evidence type="ECO:0000259" key="2">
    <source>
        <dbReference type="Pfam" id="PF02754"/>
    </source>
</evidence>
<dbReference type="InterPro" id="IPR004017">
    <property type="entry name" value="Cys_rich_dom"/>
</dbReference>
<dbReference type="OrthoDB" id="9770306at2"/>
<evidence type="ECO:0000313" key="4">
    <source>
        <dbReference type="Proteomes" id="UP000077701"/>
    </source>
</evidence>
<gene>
    <name evidence="3" type="ORF">PS9374_06605</name>
</gene>
<feature type="region of interest" description="Disordered" evidence="1">
    <location>
        <begin position="94"/>
        <end position="118"/>
    </location>
</feature>
<sequence length="328" mass="33468">MRVALFITCVNDTLFPGTGRAVVTLLRRLGCEVDFPRAQTCCGQMHVNTGYPQEGTRLARHFADVFAGYDAVVTPSGSCAAMVREQYPRLARTAAAAGRPASSGTARGAGGRAAGRTAPPSFAEEAAALVPKVHDLSEFLVDVLGVTDVGACFPHRVTYHPTCHSLRGLGLGDRPTRLLEQVRGLELVPLPGAEECCGFGGTFAVKNPAVSAAMCADKAHNVMATGAEVLCAADNSCLMHIGGALGRQRAGIRVMHLAEILAATEGGETAAAPAGPAARTRTAPAARPLSAPAARTLAAPGGATPAGPAAGTPPEPGPAAHGRTGEER</sequence>
<feature type="domain" description="Cysteine-rich" evidence="2">
    <location>
        <begin position="157"/>
        <end position="241"/>
    </location>
</feature>
<feature type="compositionally biased region" description="Low complexity" evidence="1">
    <location>
        <begin position="268"/>
        <end position="310"/>
    </location>
</feature>
<reference evidence="4" key="2">
    <citation type="submission" date="2016-04" db="EMBL/GenBank/DDBJ databases">
        <title>Planomonospora sphaerica JCM9374 whole genome shotgun sequence.</title>
        <authorList>
            <person name="Suzuki T."/>
            <person name="Dohra H."/>
            <person name="Kodani S."/>
        </authorList>
    </citation>
    <scope>NUCLEOTIDE SEQUENCE [LARGE SCALE GENOMIC DNA]</scope>
    <source>
        <strain evidence="4">JCM 9374</strain>
    </source>
</reference>
<dbReference type="Pfam" id="PF02754">
    <property type="entry name" value="CCG"/>
    <property type="match status" value="2"/>
</dbReference>
<keyword evidence="4" id="KW-1185">Reference proteome</keyword>
<protein>
    <submittedName>
        <fullName evidence="3">Fe-S oxidoreductase</fullName>
    </submittedName>
</protein>
<feature type="domain" description="Cysteine-rich" evidence="2">
    <location>
        <begin position="3"/>
        <end position="83"/>
    </location>
</feature>
<accession>A0A171DPD7</accession>
<proteinExistence type="predicted"/>
<dbReference type="PANTHER" id="PTHR30296">
    <property type="entry name" value="UNCHARACTERIZED PROTEIN YKGE"/>
    <property type="match status" value="1"/>
</dbReference>
<reference evidence="3 4" key="1">
    <citation type="journal article" date="2016" name="Genome Announc.">
        <title>Draft Genome Sequence of Planomonospora sphaerica JCM9374, a Rare Actinomycete.</title>
        <authorList>
            <person name="Dohra H."/>
            <person name="Suzuki T."/>
            <person name="Inoue Y."/>
            <person name="Kodani S."/>
        </authorList>
    </citation>
    <scope>NUCLEOTIDE SEQUENCE [LARGE SCALE GENOMIC DNA]</scope>
    <source>
        <strain evidence="3 4">JCM 9374</strain>
    </source>
</reference>
<organism evidence="3 4">
    <name type="scientific">Planomonospora sphaerica</name>
    <dbReference type="NCBI Taxonomy" id="161355"/>
    <lineage>
        <taxon>Bacteria</taxon>
        <taxon>Bacillati</taxon>
        <taxon>Actinomycetota</taxon>
        <taxon>Actinomycetes</taxon>
        <taxon>Streptosporangiales</taxon>
        <taxon>Streptosporangiaceae</taxon>
        <taxon>Planomonospora</taxon>
    </lineage>
</organism>
<name>A0A171DPD7_9ACTN</name>
<dbReference type="PANTHER" id="PTHR30296:SF0">
    <property type="entry name" value="LACTATE UTILIZATION PROTEIN A"/>
    <property type="match status" value="1"/>
</dbReference>
<dbReference type="AlphaFoldDB" id="A0A171DPD7"/>
<evidence type="ECO:0000313" key="3">
    <source>
        <dbReference type="EMBL" id="GAT70916.1"/>
    </source>
</evidence>
<evidence type="ECO:0000256" key="1">
    <source>
        <dbReference type="SAM" id="MobiDB-lite"/>
    </source>
</evidence>
<dbReference type="STRING" id="161355.PS9374_06605"/>
<dbReference type="GO" id="GO:0016491">
    <property type="term" value="F:oxidoreductase activity"/>
    <property type="evidence" value="ECO:0007669"/>
    <property type="project" value="UniProtKB-ARBA"/>
</dbReference>
<feature type="compositionally biased region" description="Low complexity" evidence="1">
    <location>
        <begin position="94"/>
        <end position="106"/>
    </location>
</feature>
<feature type="region of interest" description="Disordered" evidence="1">
    <location>
        <begin position="268"/>
        <end position="328"/>
    </location>
</feature>
<dbReference type="Proteomes" id="UP000077701">
    <property type="component" value="Unassembled WGS sequence"/>
</dbReference>